<evidence type="ECO:0000313" key="2">
    <source>
        <dbReference type="EMBL" id="ADU65388.1"/>
    </source>
</evidence>
<dbReference type="Gene3D" id="1.10.10.650">
    <property type="entry name" value="RuvA domain 2-like"/>
    <property type="match status" value="1"/>
</dbReference>
<keyword evidence="3" id="KW-1185">Reference proteome</keyword>
<dbReference type="GO" id="GO:0006139">
    <property type="term" value="P:nucleobase-containing compound metabolic process"/>
    <property type="evidence" value="ECO:0007669"/>
    <property type="project" value="InterPro"/>
</dbReference>
<dbReference type="InterPro" id="IPR050437">
    <property type="entry name" value="Ribos_protein_bS1-like"/>
</dbReference>
<organism evidence="2 3">
    <name type="scientific">Desulfurispirillum indicum (strain ATCC BAA-1389 / DSM 22839 / S5)</name>
    <dbReference type="NCBI Taxonomy" id="653733"/>
    <lineage>
        <taxon>Bacteria</taxon>
        <taxon>Pseudomonadati</taxon>
        <taxon>Chrysiogenota</taxon>
        <taxon>Chrysiogenia</taxon>
        <taxon>Chrysiogenales</taxon>
        <taxon>Chrysiogenaceae</taxon>
        <taxon>Desulfurispirillum</taxon>
    </lineage>
</organism>
<dbReference type="GO" id="GO:0003729">
    <property type="term" value="F:mRNA binding"/>
    <property type="evidence" value="ECO:0007669"/>
    <property type="project" value="TreeGrafter"/>
</dbReference>
<sequence>MSAFPQPLSGETILATLDTSTIQTIAQALNIKPFQVENCIKLHQEGSTVPFITRYRKEMTGELEEDGVRQVIEQYTYAENLRQRRQEVLESIDSQGKLTPELRASIEGCQRLVDLEDIYLPYRPKRRTRAMAARERGLEPVAMAILNGQNTDQTFLQGFVNAELEVPDTESVLAGALDIIAEMIAEEAAVRKFVRRELWNSGTLECKKRRLADENSAYTMYYEYSERLRDIPPHRILAMNRAEAEDCIRIKLSCDLDALGKSILAMWQRRYPEASTTMTDLALHDALKRLIIPSLETELRSEKTQQAHEHAIKVFGENLKNLLLSPPVKVGAIMGIDPAFRTGCKVVVLNGNGDLLCHDTVYPVPPRSDVSGARKTLAAMVQKHNVELIAIGNGTASAETEEFISDFISELFPAVKYLIVNEAGASVYSVSAVAQEEFPDYDATVRGAVSIARRVLDPLAELVKIDPQSIGVGQYQHDLNQGFLATKLQEVVESAVNYVGVNLNTASASLLRFVSGVNATVARNIVEYRRQIGQFRSRQQLLDVPRLGPQTFVQCAGFIRIPESENFLDNTGVHPESYPIASKLLERFNLTFQTAQLKLGSVVGGSLEKVARELECGIPTLRDIVGDITKPGRDPRSEMEKPILRSSKLNLEEIEAGQVFEGVVRNVVDFGAFVDIGLKNDGLVHISELADTFVKNPHEVVSVGNRVRVRVLSIDKSRGRLSLSMKTRP</sequence>
<dbReference type="SMART" id="SM00732">
    <property type="entry name" value="YqgFc"/>
    <property type="match status" value="1"/>
</dbReference>
<dbReference type="AlphaFoldDB" id="E6W1D2"/>
<dbReference type="InterPro" id="IPR041692">
    <property type="entry name" value="HHH_9"/>
</dbReference>
<proteinExistence type="predicted"/>
<dbReference type="InterPro" id="IPR018974">
    <property type="entry name" value="Tex-like_N"/>
</dbReference>
<dbReference type="Pfam" id="PF22706">
    <property type="entry name" value="Tex_central_region"/>
    <property type="match status" value="1"/>
</dbReference>
<accession>E6W1D2</accession>
<dbReference type="Pfam" id="PF09371">
    <property type="entry name" value="Tex_N"/>
    <property type="match status" value="1"/>
</dbReference>
<dbReference type="Pfam" id="PF12836">
    <property type="entry name" value="HHH_3"/>
    <property type="match status" value="1"/>
</dbReference>
<dbReference type="Gene3D" id="1.10.150.310">
    <property type="entry name" value="Tex RuvX-like domain-like"/>
    <property type="match status" value="1"/>
</dbReference>
<dbReference type="Pfam" id="PF16921">
    <property type="entry name" value="Tex_YqgF"/>
    <property type="match status" value="1"/>
</dbReference>
<dbReference type="InterPro" id="IPR023319">
    <property type="entry name" value="Tex-like_HTH_dom_sf"/>
</dbReference>
<gene>
    <name evidence="2" type="ordered locus">Selin_0640</name>
</gene>
<dbReference type="Pfam" id="PF17674">
    <property type="entry name" value="HHH_9"/>
    <property type="match status" value="1"/>
</dbReference>
<dbReference type="FunFam" id="3.30.420.140:FF:000001">
    <property type="entry name" value="RNA-binding transcriptional accessory protein"/>
    <property type="match status" value="1"/>
</dbReference>
<dbReference type="InterPro" id="IPR012340">
    <property type="entry name" value="NA-bd_OB-fold"/>
</dbReference>
<dbReference type="PANTHER" id="PTHR10724:SF10">
    <property type="entry name" value="S1 RNA-BINDING DOMAIN-CONTAINING PROTEIN 1"/>
    <property type="match status" value="1"/>
</dbReference>
<name>E6W1D2_DESIS</name>
<dbReference type="HOGENOM" id="CLU_009833_0_2_0"/>
<dbReference type="GO" id="GO:0006412">
    <property type="term" value="P:translation"/>
    <property type="evidence" value="ECO:0007669"/>
    <property type="project" value="TreeGrafter"/>
</dbReference>
<dbReference type="InterPro" id="IPR023323">
    <property type="entry name" value="Tex-like_dom_sf"/>
</dbReference>
<dbReference type="InterPro" id="IPR006641">
    <property type="entry name" value="YqgF/RNaseH-like_dom"/>
</dbReference>
<dbReference type="CDD" id="cd05685">
    <property type="entry name" value="S1_Tex"/>
    <property type="match status" value="1"/>
</dbReference>
<evidence type="ECO:0000259" key="1">
    <source>
        <dbReference type="PROSITE" id="PS50126"/>
    </source>
</evidence>
<dbReference type="Gene3D" id="3.30.420.140">
    <property type="entry name" value="YqgF/RNase H-like domain"/>
    <property type="match status" value="1"/>
</dbReference>
<dbReference type="SUPFAM" id="SSF47781">
    <property type="entry name" value="RuvA domain 2-like"/>
    <property type="match status" value="2"/>
</dbReference>
<dbReference type="InParanoid" id="E6W1D2"/>
<dbReference type="InterPro" id="IPR044146">
    <property type="entry name" value="S1_Tex"/>
</dbReference>
<dbReference type="SMART" id="SM00316">
    <property type="entry name" value="S1"/>
    <property type="match status" value="1"/>
</dbReference>
<dbReference type="FunFam" id="2.40.50.140:FF:000051">
    <property type="entry name" value="RNA-binding transcriptional accessory protein"/>
    <property type="match status" value="1"/>
</dbReference>
<evidence type="ECO:0000313" key="3">
    <source>
        <dbReference type="Proteomes" id="UP000002572"/>
    </source>
</evidence>
<dbReference type="SUPFAM" id="SSF158832">
    <property type="entry name" value="Tex N-terminal region-like"/>
    <property type="match status" value="1"/>
</dbReference>
<dbReference type="STRING" id="653733.Selin_0640"/>
<dbReference type="InterPro" id="IPR055179">
    <property type="entry name" value="Tex-like_central_region"/>
</dbReference>
<dbReference type="InterPro" id="IPR012337">
    <property type="entry name" value="RNaseH-like_sf"/>
</dbReference>
<protein>
    <submittedName>
        <fullName evidence="2">Tex-like protein</fullName>
    </submittedName>
</protein>
<dbReference type="KEGG" id="din:Selin_0640"/>
<dbReference type="SUPFAM" id="SSF53098">
    <property type="entry name" value="Ribonuclease H-like"/>
    <property type="match status" value="1"/>
</dbReference>
<dbReference type="Proteomes" id="UP000002572">
    <property type="component" value="Chromosome"/>
</dbReference>
<dbReference type="GO" id="GO:0003735">
    <property type="term" value="F:structural constituent of ribosome"/>
    <property type="evidence" value="ECO:0007669"/>
    <property type="project" value="TreeGrafter"/>
</dbReference>
<dbReference type="GO" id="GO:0005737">
    <property type="term" value="C:cytoplasm"/>
    <property type="evidence" value="ECO:0007669"/>
    <property type="project" value="UniProtKB-ARBA"/>
</dbReference>
<dbReference type="Gene3D" id="2.40.50.140">
    <property type="entry name" value="Nucleic acid-binding proteins"/>
    <property type="match status" value="1"/>
</dbReference>
<dbReference type="EMBL" id="CP002432">
    <property type="protein sequence ID" value="ADU65388.1"/>
    <property type="molecule type" value="Genomic_DNA"/>
</dbReference>
<reference evidence="2 3" key="1">
    <citation type="submission" date="2010-12" db="EMBL/GenBank/DDBJ databases">
        <title>Complete sequence of Desulfurispirillum indicum S5.</title>
        <authorList>
            <consortium name="US DOE Joint Genome Institute"/>
            <person name="Lucas S."/>
            <person name="Copeland A."/>
            <person name="Lapidus A."/>
            <person name="Cheng J.-F."/>
            <person name="Goodwin L."/>
            <person name="Pitluck S."/>
            <person name="Chertkov O."/>
            <person name="Held B."/>
            <person name="Detter J.C."/>
            <person name="Han C."/>
            <person name="Tapia R."/>
            <person name="Land M."/>
            <person name="Hauser L."/>
            <person name="Kyrpides N."/>
            <person name="Ivanova N."/>
            <person name="Mikhailova N."/>
            <person name="Haggblom M."/>
            <person name="Rauschenbach I."/>
            <person name="Bini E."/>
            <person name="Woyke T."/>
        </authorList>
    </citation>
    <scope>NUCLEOTIDE SEQUENCE [LARGE SCALE GENOMIC DNA]</scope>
    <source>
        <strain evidence="3">ATCC BAA-1389 / DSM 22839 / S5</strain>
    </source>
</reference>
<dbReference type="InterPro" id="IPR032639">
    <property type="entry name" value="Tex_YqgF"/>
</dbReference>
<dbReference type="InterPro" id="IPR010994">
    <property type="entry name" value="RuvA_2-like"/>
</dbReference>
<dbReference type="SUPFAM" id="SSF50249">
    <property type="entry name" value="Nucleic acid-binding proteins"/>
    <property type="match status" value="1"/>
</dbReference>
<dbReference type="FunFam" id="1.10.150.310:FF:000001">
    <property type="entry name" value="RNA-binding transcriptional accessory protein"/>
    <property type="match status" value="1"/>
</dbReference>
<dbReference type="PANTHER" id="PTHR10724">
    <property type="entry name" value="30S RIBOSOMAL PROTEIN S1"/>
    <property type="match status" value="1"/>
</dbReference>
<dbReference type="PROSITE" id="PS50126">
    <property type="entry name" value="S1"/>
    <property type="match status" value="1"/>
</dbReference>
<dbReference type="FunCoup" id="E6W1D2">
    <property type="interactions" value="397"/>
</dbReference>
<dbReference type="eggNOG" id="COG2183">
    <property type="taxonomic scope" value="Bacteria"/>
</dbReference>
<feature type="domain" description="S1 motif" evidence="1">
    <location>
        <begin position="657"/>
        <end position="726"/>
    </location>
</feature>
<dbReference type="InterPro" id="IPR003029">
    <property type="entry name" value="S1_domain"/>
</dbReference>
<dbReference type="Gene3D" id="1.10.3500.10">
    <property type="entry name" value="Tex N-terminal region-like"/>
    <property type="match status" value="1"/>
</dbReference>
<dbReference type="FunFam" id="1.10.10.650:FF:000001">
    <property type="entry name" value="S1 RNA-binding domain 1"/>
    <property type="match status" value="1"/>
</dbReference>
<dbReference type="Pfam" id="PF00575">
    <property type="entry name" value="S1"/>
    <property type="match status" value="1"/>
</dbReference>
<dbReference type="InterPro" id="IPR037027">
    <property type="entry name" value="YqgF/RNaseH-like_dom_sf"/>
</dbReference>